<protein>
    <submittedName>
        <fullName evidence="1">DUF2283 domain-containing protein</fullName>
    </submittedName>
</protein>
<proteinExistence type="predicted"/>
<dbReference type="Pfam" id="PF10049">
    <property type="entry name" value="DUF2283"/>
    <property type="match status" value="1"/>
</dbReference>
<gene>
    <name evidence="1" type="ORF">J0895_25240</name>
</gene>
<evidence type="ECO:0000313" key="2">
    <source>
        <dbReference type="Proteomes" id="UP000664844"/>
    </source>
</evidence>
<dbReference type="PANTHER" id="PTHR37029">
    <property type="entry name" value="SSR1768 PROTEIN"/>
    <property type="match status" value="1"/>
</dbReference>
<dbReference type="EMBL" id="JAFLQW010000674">
    <property type="protein sequence ID" value="MBO0352328.1"/>
    <property type="molecule type" value="Genomic_DNA"/>
</dbReference>
<organism evidence="1 2">
    <name type="scientific">Phormidium pseudopriestleyi FRX01</name>
    <dbReference type="NCBI Taxonomy" id="1759528"/>
    <lineage>
        <taxon>Bacteria</taxon>
        <taxon>Bacillati</taxon>
        <taxon>Cyanobacteriota</taxon>
        <taxon>Cyanophyceae</taxon>
        <taxon>Oscillatoriophycideae</taxon>
        <taxon>Oscillatoriales</taxon>
        <taxon>Oscillatoriaceae</taxon>
        <taxon>Phormidium</taxon>
    </lineage>
</organism>
<evidence type="ECO:0000313" key="1">
    <source>
        <dbReference type="EMBL" id="MBO0352328.1"/>
    </source>
</evidence>
<accession>A0ABS3G027</accession>
<comment type="caution">
    <text evidence="1">The sequence shown here is derived from an EMBL/GenBank/DDBJ whole genome shotgun (WGS) entry which is preliminary data.</text>
</comment>
<reference evidence="1 2" key="1">
    <citation type="submission" date="2021-03" db="EMBL/GenBank/DDBJ databases">
        <title>Metabolic Capacity of the Antarctic Cyanobacterium Phormidium pseudopriestleyi that Sustains Oxygenic Photosynthesis in the Presence of Hydrogen Sulfide.</title>
        <authorList>
            <person name="Lumian J.E."/>
            <person name="Jungblut A.D."/>
            <person name="Dillon M.L."/>
            <person name="Hawes I."/>
            <person name="Doran P.T."/>
            <person name="Mackey T.J."/>
            <person name="Dick G.J."/>
            <person name="Grettenberger C.L."/>
            <person name="Sumner D.Y."/>
        </authorList>
    </citation>
    <scope>NUCLEOTIDE SEQUENCE [LARGE SCALE GENOMIC DNA]</scope>
    <source>
        <strain evidence="1 2">FRX01</strain>
    </source>
</reference>
<sequence>MKISYNPETDVLNIYFQESPVEKREREKPDRILDYDKNGNLVRLEILNASQGVTNPQRVEYSVILPNPVTEEAKLLSLSDRCAFMQLPLEERRRILAAQTEVMVEHYEQDTE</sequence>
<dbReference type="RefSeq" id="WP_207090740.1">
    <property type="nucleotide sequence ID" value="NZ_JAFLQW010000674.1"/>
</dbReference>
<dbReference type="Proteomes" id="UP000664844">
    <property type="component" value="Unassembled WGS sequence"/>
</dbReference>
<dbReference type="PANTHER" id="PTHR37029:SF1">
    <property type="entry name" value="SSR1768 PROTEIN"/>
    <property type="match status" value="1"/>
</dbReference>
<name>A0ABS3G027_9CYAN</name>
<dbReference type="InterPro" id="IPR019270">
    <property type="entry name" value="DUF2283"/>
</dbReference>
<keyword evidence="2" id="KW-1185">Reference proteome</keyword>